<protein>
    <submittedName>
        <fullName evidence="1">Uncharacterized protein</fullName>
    </submittedName>
</protein>
<reference evidence="1 2" key="1">
    <citation type="journal article" date="2016" name="Mol. Biol. Evol.">
        <title>Genome-Wide Survey of Gut Fungi (Harpellales) Reveals the First Horizontally Transferred Ubiquitin Gene from a Mosquito Host.</title>
        <authorList>
            <person name="Wang Y."/>
            <person name="White M.M."/>
            <person name="Kvist S."/>
            <person name="Moncalvo J.M."/>
        </authorList>
    </citation>
    <scope>NUCLEOTIDE SEQUENCE [LARGE SCALE GENOMIC DNA]</scope>
    <source>
        <strain evidence="1 2">ALG-7-W6</strain>
    </source>
</reference>
<dbReference type="OrthoDB" id="10323272at2759"/>
<dbReference type="AlphaFoldDB" id="A0A1R0GNB3"/>
<evidence type="ECO:0000313" key="2">
    <source>
        <dbReference type="Proteomes" id="UP000187455"/>
    </source>
</evidence>
<organism evidence="1 2">
    <name type="scientific">Smittium mucronatum</name>
    <dbReference type="NCBI Taxonomy" id="133383"/>
    <lineage>
        <taxon>Eukaryota</taxon>
        <taxon>Fungi</taxon>
        <taxon>Fungi incertae sedis</taxon>
        <taxon>Zoopagomycota</taxon>
        <taxon>Kickxellomycotina</taxon>
        <taxon>Harpellomycetes</taxon>
        <taxon>Harpellales</taxon>
        <taxon>Legeriomycetaceae</taxon>
        <taxon>Smittium</taxon>
    </lineage>
</organism>
<evidence type="ECO:0000313" key="1">
    <source>
        <dbReference type="EMBL" id="OLY78368.1"/>
    </source>
</evidence>
<comment type="caution">
    <text evidence="1">The sequence shown here is derived from an EMBL/GenBank/DDBJ whole genome shotgun (WGS) entry which is preliminary data.</text>
</comment>
<name>A0A1R0GNB3_9FUNG</name>
<dbReference type="EMBL" id="LSSL01006628">
    <property type="protein sequence ID" value="OLY78368.1"/>
    <property type="molecule type" value="Genomic_DNA"/>
</dbReference>
<proteinExistence type="predicted"/>
<dbReference type="Proteomes" id="UP000187455">
    <property type="component" value="Unassembled WGS sequence"/>
</dbReference>
<sequence>MHDDEHQQQEQQPSLETLQLKIQELKTDLKNFQGARNPSFQAEEAPIESIYVTDGEFYKYGSWDLNPESHEWIIKHDSEHKLASQSVSAIKNRHP</sequence>
<feature type="non-terminal residue" evidence="1">
    <location>
        <position position="95"/>
    </location>
</feature>
<accession>A0A1R0GNB3</accession>
<keyword evidence="2" id="KW-1185">Reference proteome</keyword>
<gene>
    <name evidence="1" type="ORF">AYI68_g7584</name>
</gene>